<keyword evidence="1" id="KW-0472">Membrane</keyword>
<dbReference type="InterPro" id="IPR006553">
    <property type="entry name" value="Leu-rich_rpt_Cys-con_subtyp"/>
</dbReference>
<protein>
    <submittedName>
        <fullName evidence="2">Uncharacterized protein</fullName>
    </submittedName>
</protein>
<dbReference type="SUPFAM" id="SSF52047">
    <property type="entry name" value="RNI-like"/>
    <property type="match status" value="1"/>
</dbReference>
<proteinExistence type="predicted"/>
<dbReference type="OrthoDB" id="423607at2759"/>
<feature type="transmembrane region" description="Helical" evidence="1">
    <location>
        <begin position="197"/>
        <end position="217"/>
    </location>
</feature>
<reference evidence="3" key="1">
    <citation type="journal article" date="2015" name="Nat. Plants">
        <title>Genome expansion of Arabis alpina linked with retrotransposition and reduced symmetric DNA methylation.</title>
        <authorList>
            <person name="Willing E.M."/>
            <person name="Rawat V."/>
            <person name="Mandakova T."/>
            <person name="Maumus F."/>
            <person name="James G.V."/>
            <person name="Nordstroem K.J."/>
            <person name="Becker C."/>
            <person name="Warthmann N."/>
            <person name="Chica C."/>
            <person name="Szarzynska B."/>
            <person name="Zytnicki M."/>
            <person name="Albani M.C."/>
            <person name="Kiefer C."/>
            <person name="Bergonzi S."/>
            <person name="Castaings L."/>
            <person name="Mateos J.L."/>
            <person name="Berns M.C."/>
            <person name="Bujdoso N."/>
            <person name="Piofczyk T."/>
            <person name="de Lorenzo L."/>
            <person name="Barrero-Sicilia C."/>
            <person name="Mateos I."/>
            <person name="Piednoel M."/>
            <person name="Hagmann J."/>
            <person name="Chen-Min-Tao R."/>
            <person name="Iglesias-Fernandez R."/>
            <person name="Schuster S.C."/>
            <person name="Alonso-Blanco C."/>
            <person name="Roudier F."/>
            <person name="Carbonero P."/>
            <person name="Paz-Ares J."/>
            <person name="Davis S.J."/>
            <person name="Pecinka A."/>
            <person name="Quesneville H."/>
            <person name="Colot V."/>
            <person name="Lysak M.A."/>
            <person name="Weigel D."/>
            <person name="Coupland G."/>
            <person name="Schneeberger K."/>
        </authorList>
    </citation>
    <scope>NUCLEOTIDE SEQUENCE [LARGE SCALE GENOMIC DNA]</scope>
    <source>
        <strain evidence="3">cv. Pajares</strain>
    </source>
</reference>
<organism evidence="2 3">
    <name type="scientific">Arabis alpina</name>
    <name type="common">Alpine rock-cress</name>
    <dbReference type="NCBI Taxonomy" id="50452"/>
    <lineage>
        <taxon>Eukaryota</taxon>
        <taxon>Viridiplantae</taxon>
        <taxon>Streptophyta</taxon>
        <taxon>Embryophyta</taxon>
        <taxon>Tracheophyta</taxon>
        <taxon>Spermatophyta</taxon>
        <taxon>Magnoliopsida</taxon>
        <taxon>eudicotyledons</taxon>
        <taxon>Gunneridae</taxon>
        <taxon>Pentapetalae</taxon>
        <taxon>rosids</taxon>
        <taxon>malvids</taxon>
        <taxon>Brassicales</taxon>
        <taxon>Brassicaceae</taxon>
        <taxon>Arabideae</taxon>
        <taxon>Arabis</taxon>
    </lineage>
</organism>
<dbReference type="InterPro" id="IPR032675">
    <property type="entry name" value="LRR_dom_sf"/>
</dbReference>
<sequence length="219" mass="25308">MVFWFLSLAHKFVKLQTLILRQEKPQPADDNTLDLKLTDHSLNSLNHVSLNTALAYFTIFCLKLKILNLSGCAIRENCNQMQSLNLGWCENTGNDEVMSLAYGCPDLRTLDLFVVALANWCVHLRSLGLYYCRNITDIVMYEMWRSVKKGKFDEERLRSLNISQCTYLTPSADQAVCDTFFKLHTYSCGHSLHTCTFYLYIRFLSLFSSLYGINLVVRR</sequence>
<keyword evidence="1" id="KW-0812">Transmembrane</keyword>
<dbReference type="AlphaFoldDB" id="A0A087HQR3"/>
<keyword evidence="3" id="KW-1185">Reference proteome</keyword>
<dbReference type="GO" id="GO:0031146">
    <property type="term" value="P:SCF-dependent proteasomal ubiquitin-dependent protein catabolic process"/>
    <property type="evidence" value="ECO:0007669"/>
    <property type="project" value="TreeGrafter"/>
</dbReference>
<dbReference type="EMBL" id="CM002869">
    <property type="protein sequence ID" value="KFK44465.1"/>
    <property type="molecule type" value="Genomic_DNA"/>
</dbReference>
<evidence type="ECO:0000256" key="1">
    <source>
        <dbReference type="SAM" id="Phobius"/>
    </source>
</evidence>
<dbReference type="Proteomes" id="UP000029120">
    <property type="component" value="Chromosome 1"/>
</dbReference>
<name>A0A087HQR3_ARAAL</name>
<dbReference type="PANTHER" id="PTHR13318">
    <property type="entry name" value="PARTNER OF PAIRED, ISOFORM B-RELATED"/>
    <property type="match status" value="1"/>
</dbReference>
<dbReference type="Gramene" id="KFK44465">
    <property type="protein sequence ID" value="KFK44465"/>
    <property type="gene ID" value="AALP_AA1G259800"/>
</dbReference>
<accession>A0A087HQR3</accession>
<evidence type="ECO:0000313" key="2">
    <source>
        <dbReference type="EMBL" id="KFK44465.1"/>
    </source>
</evidence>
<evidence type="ECO:0000313" key="3">
    <source>
        <dbReference type="Proteomes" id="UP000029120"/>
    </source>
</evidence>
<gene>
    <name evidence="2" type="ordered locus">AALP_Aa1g259800</name>
</gene>
<dbReference type="eggNOG" id="KOG1947">
    <property type="taxonomic scope" value="Eukaryota"/>
</dbReference>
<dbReference type="OMA" id="CAIRENC"/>
<dbReference type="Gene3D" id="3.80.10.10">
    <property type="entry name" value="Ribonuclease Inhibitor"/>
    <property type="match status" value="1"/>
</dbReference>
<dbReference type="SMART" id="SM00367">
    <property type="entry name" value="LRR_CC"/>
    <property type="match status" value="3"/>
</dbReference>
<keyword evidence="1" id="KW-1133">Transmembrane helix</keyword>
<dbReference type="GO" id="GO:0019005">
    <property type="term" value="C:SCF ubiquitin ligase complex"/>
    <property type="evidence" value="ECO:0007669"/>
    <property type="project" value="TreeGrafter"/>
</dbReference>